<name>A0A0F9JHG4_9ZZZZ</name>
<dbReference type="EMBL" id="LAZR01010016">
    <property type="protein sequence ID" value="KKM69284.1"/>
    <property type="molecule type" value="Genomic_DNA"/>
</dbReference>
<evidence type="ECO:0000313" key="1">
    <source>
        <dbReference type="EMBL" id="KKM69284.1"/>
    </source>
</evidence>
<protein>
    <recommendedName>
        <fullName evidence="2">SpoVT-AbrB domain-containing protein</fullName>
    </recommendedName>
</protein>
<proteinExistence type="predicted"/>
<sequence>MRKRKIIKRGENSFAIALMKSDMKDFGLSEGEFVDIDNINLLKEVK</sequence>
<accession>A0A0F9JHG4</accession>
<evidence type="ECO:0008006" key="2">
    <source>
        <dbReference type="Google" id="ProtNLM"/>
    </source>
</evidence>
<gene>
    <name evidence="1" type="ORF">LCGC14_1452410</name>
</gene>
<organism evidence="1">
    <name type="scientific">marine sediment metagenome</name>
    <dbReference type="NCBI Taxonomy" id="412755"/>
    <lineage>
        <taxon>unclassified sequences</taxon>
        <taxon>metagenomes</taxon>
        <taxon>ecological metagenomes</taxon>
    </lineage>
</organism>
<reference evidence="1" key="1">
    <citation type="journal article" date="2015" name="Nature">
        <title>Complex archaea that bridge the gap between prokaryotes and eukaryotes.</title>
        <authorList>
            <person name="Spang A."/>
            <person name="Saw J.H."/>
            <person name="Jorgensen S.L."/>
            <person name="Zaremba-Niedzwiedzka K."/>
            <person name="Martijn J."/>
            <person name="Lind A.E."/>
            <person name="van Eijk R."/>
            <person name="Schleper C."/>
            <person name="Guy L."/>
            <person name="Ettema T.J."/>
        </authorList>
    </citation>
    <scope>NUCLEOTIDE SEQUENCE</scope>
</reference>
<comment type="caution">
    <text evidence="1">The sequence shown here is derived from an EMBL/GenBank/DDBJ whole genome shotgun (WGS) entry which is preliminary data.</text>
</comment>
<dbReference type="AlphaFoldDB" id="A0A0F9JHG4"/>